<evidence type="ECO:0000313" key="4">
    <source>
        <dbReference type="Proteomes" id="UP000291084"/>
    </source>
</evidence>
<accession>A0A0S3SWW9</accession>
<reference evidence="3 4" key="1">
    <citation type="journal article" date="2015" name="Sci. Rep.">
        <title>The power of single molecule real-time sequencing technology in the de novo assembly of a eukaryotic genome.</title>
        <authorList>
            <person name="Sakai H."/>
            <person name="Naito K."/>
            <person name="Ogiso-Tanaka E."/>
            <person name="Takahashi Y."/>
            <person name="Iseki K."/>
            <person name="Muto C."/>
            <person name="Satou K."/>
            <person name="Teruya K."/>
            <person name="Shiroma A."/>
            <person name="Shimoji M."/>
            <person name="Hirano T."/>
            <person name="Itoh T."/>
            <person name="Kaga A."/>
            <person name="Tomooka N."/>
        </authorList>
    </citation>
    <scope>NUCLEOTIDE SEQUENCE [LARGE SCALE GENOMIC DNA]</scope>
    <source>
        <strain evidence="4">cv. Shumari</strain>
    </source>
</reference>
<name>A0A0S3SWW9_PHAAN</name>
<organism evidence="3 4">
    <name type="scientific">Vigna angularis var. angularis</name>
    <dbReference type="NCBI Taxonomy" id="157739"/>
    <lineage>
        <taxon>Eukaryota</taxon>
        <taxon>Viridiplantae</taxon>
        <taxon>Streptophyta</taxon>
        <taxon>Embryophyta</taxon>
        <taxon>Tracheophyta</taxon>
        <taxon>Spermatophyta</taxon>
        <taxon>Magnoliopsida</taxon>
        <taxon>eudicotyledons</taxon>
        <taxon>Gunneridae</taxon>
        <taxon>Pentapetalae</taxon>
        <taxon>rosids</taxon>
        <taxon>fabids</taxon>
        <taxon>Fabales</taxon>
        <taxon>Fabaceae</taxon>
        <taxon>Papilionoideae</taxon>
        <taxon>50 kb inversion clade</taxon>
        <taxon>NPAAA clade</taxon>
        <taxon>indigoferoid/millettioid clade</taxon>
        <taxon>Phaseoleae</taxon>
        <taxon>Vigna</taxon>
    </lineage>
</organism>
<feature type="transmembrane region" description="Helical" evidence="2">
    <location>
        <begin position="58"/>
        <end position="79"/>
    </location>
</feature>
<dbReference type="EMBL" id="AP015042">
    <property type="protein sequence ID" value="BAT97218.1"/>
    <property type="molecule type" value="Genomic_DNA"/>
</dbReference>
<evidence type="ECO:0000256" key="1">
    <source>
        <dbReference type="SAM" id="MobiDB-lite"/>
    </source>
</evidence>
<keyword evidence="2" id="KW-0812">Transmembrane</keyword>
<keyword evidence="2" id="KW-0472">Membrane</keyword>
<sequence length="110" mass="12340">MANNGVRRTSAGVPILPKIPRRPPRQTDFGFETIVNKKLASQAKNKQVQKETVGSLTLIQSISFAVVWLWTTIIGLLKVRILGGVSPKKTVFNEKVKTSSRNSRKIRQKR</sequence>
<keyword evidence="4" id="KW-1185">Reference proteome</keyword>
<dbReference type="AlphaFoldDB" id="A0A0S3SWW9"/>
<proteinExistence type="predicted"/>
<dbReference type="Proteomes" id="UP000291084">
    <property type="component" value="Chromosome 9"/>
</dbReference>
<protein>
    <submittedName>
        <fullName evidence="3">Uncharacterized protein</fullName>
    </submittedName>
</protein>
<dbReference type="OrthoDB" id="10434887at2759"/>
<keyword evidence="2" id="KW-1133">Transmembrane helix</keyword>
<feature type="region of interest" description="Disordered" evidence="1">
    <location>
        <begin position="1"/>
        <end position="27"/>
    </location>
</feature>
<gene>
    <name evidence="3" type="primary">Vigan.09G060100</name>
    <name evidence="3" type="ORF">VIGAN_09060100</name>
</gene>
<evidence type="ECO:0000256" key="2">
    <source>
        <dbReference type="SAM" id="Phobius"/>
    </source>
</evidence>
<evidence type="ECO:0000313" key="3">
    <source>
        <dbReference type="EMBL" id="BAT97218.1"/>
    </source>
</evidence>